<evidence type="ECO:0000313" key="2">
    <source>
        <dbReference type="EMBL" id="KZK75289.1"/>
    </source>
</evidence>
<dbReference type="PANTHER" id="PTHR36571:SF1">
    <property type="entry name" value="PROTEIN YGIW"/>
    <property type="match status" value="1"/>
</dbReference>
<dbReference type="NCBIfam" id="NF033674">
    <property type="entry name" value="stress_OB_fold"/>
    <property type="match status" value="1"/>
</dbReference>
<name>A0A165MIL9_PELLU</name>
<dbReference type="Gene3D" id="2.40.50.200">
    <property type="entry name" value="Bacterial OB-fold"/>
    <property type="match status" value="1"/>
</dbReference>
<evidence type="ECO:0000256" key="1">
    <source>
        <dbReference type="ARBA" id="ARBA00022729"/>
    </source>
</evidence>
<dbReference type="Proteomes" id="UP000076481">
    <property type="component" value="Unassembled WGS sequence"/>
</dbReference>
<dbReference type="InterPro" id="IPR036700">
    <property type="entry name" value="BOBF_sf"/>
</dbReference>
<protein>
    <submittedName>
        <fullName evidence="2">Uncharacterized protein</fullName>
    </submittedName>
</protein>
<dbReference type="Pfam" id="PF04076">
    <property type="entry name" value="BOF"/>
    <property type="match status" value="1"/>
</dbReference>
<keyword evidence="1" id="KW-0732">Signal</keyword>
<dbReference type="PANTHER" id="PTHR36571">
    <property type="entry name" value="PROTEIN YGIW"/>
    <property type="match status" value="1"/>
</dbReference>
<dbReference type="EMBL" id="LVWG01000003">
    <property type="protein sequence ID" value="KZK75289.1"/>
    <property type="molecule type" value="Genomic_DNA"/>
</dbReference>
<reference evidence="2 3" key="1">
    <citation type="submission" date="2016-03" db="EMBL/GenBank/DDBJ databases">
        <title>Speciation and ecological success in dimly lit waters: horizontal gene transfer in a green sulfur bacteria bloom unveiled by metagenomic assembly.</title>
        <authorList>
            <person name="Llorens-Mares T."/>
            <person name="Liu Z."/>
            <person name="Allen L.Z."/>
            <person name="Rusch D.B."/>
            <person name="Craig M.T."/>
            <person name="Dupont C.L."/>
            <person name="Bryant D.A."/>
            <person name="Casamayor E.O."/>
        </authorList>
    </citation>
    <scope>NUCLEOTIDE SEQUENCE [LARGE SCALE GENOMIC DNA]</scope>
    <source>
        <strain evidence="2">CIII</strain>
    </source>
</reference>
<dbReference type="OMA" id="PLKEYEM"/>
<gene>
    <name evidence="2" type="ORF">A3K90_05820</name>
</gene>
<comment type="caution">
    <text evidence="2">The sequence shown here is derived from an EMBL/GenBank/DDBJ whole genome shotgun (WGS) entry which is preliminary data.</text>
</comment>
<sequence>MISRLDTIHSRLQQRKMKPMNNRMEIMMKKMTLMALLGTTSMLLSTPGFAAYRGPDAAVVQPKGPRAAAAASVRDMPENSRVMLEGRIVNKRRGDCYTFRDRSGETLLEIRNRTWNGFNADHTTLVRVFGKTERRGRQTCVEVKQIERADRGRMAVGPQMRPGTMGPGR</sequence>
<accession>A0A165MIL9</accession>
<dbReference type="InterPro" id="IPR005220">
    <property type="entry name" value="CarO-like"/>
</dbReference>
<dbReference type="SUPFAM" id="SSF101756">
    <property type="entry name" value="Hypothetical protein YgiW"/>
    <property type="match status" value="1"/>
</dbReference>
<proteinExistence type="predicted"/>
<organism evidence="2 3">
    <name type="scientific">Pelodictyon luteolum</name>
    <dbReference type="NCBI Taxonomy" id="1100"/>
    <lineage>
        <taxon>Bacteria</taxon>
        <taxon>Pseudomonadati</taxon>
        <taxon>Chlorobiota</taxon>
        <taxon>Chlorobiia</taxon>
        <taxon>Chlorobiales</taxon>
        <taxon>Chlorobiaceae</taxon>
        <taxon>Chlorobium/Pelodictyon group</taxon>
        <taxon>Pelodictyon</taxon>
    </lineage>
</organism>
<evidence type="ECO:0000313" key="3">
    <source>
        <dbReference type="Proteomes" id="UP000076481"/>
    </source>
</evidence>
<dbReference type="AlphaFoldDB" id="A0A165MIL9"/>